<keyword evidence="2" id="KW-1185">Reference proteome</keyword>
<gene>
    <name evidence="1" type="ORF">R1flu_006002</name>
</gene>
<sequence>MAPRSSMAPHNSKGLKVKTKEVKIPHLTNANKKKMEAWGLGGLFAVEWNQTYEDLVEELAGHSDQKVPFPRMNIVGSWERGPQTFGGRSTTCQKQVPEMLNAVLAPVRPEHFQHNQLAFYHYAWVAINGPIGPTLDWEDVLEKIVSRQIKALGVCNETTCLGPYLAQLYSHFHEMDNEEKEDSKKRKALIQTIFDFDTKTEDEKEPKEEIPHIAWEGEASRSKPLDKSTTVDYHDWGFVFKILDGKPRNILRHFTWRLAV</sequence>
<name>A0ABD1YVI1_9MARC</name>
<evidence type="ECO:0000313" key="1">
    <source>
        <dbReference type="EMBL" id="KAL2634523.1"/>
    </source>
</evidence>
<comment type="caution">
    <text evidence="1">The sequence shown here is derived from an EMBL/GenBank/DDBJ whole genome shotgun (WGS) entry which is preliminary data.</text>
</comment>
<dbReference type="EMBL" id="JBHFFA010000003">
    <property type="protein sequence ID" value="KAL2634523.1"/>
    <property type="molecule type" value="Genomic_DNA"/>
</dbReference>
<evidence type="ECO:0000313" key="2">
    <source>
        <dbReference type="Proteomes" id="UP001605036"/>
    </source>
</evidence>
<accession>A0ABD1YVI1</accession>
<reference evidence="1 2" key="1">
    <citation type="submission" date="2024-09" db="EMBL/GenBank/DDBJ databases">
        <title>Chromosome-scale assembly of Riccia fluitans.</title>
        <authorList>
            <person name="Paukszto L."/>
            <person name="Sawicki J."/>
            <person name="Karawczyk K."/>
            <person name="Piernik-Szablinska J."/>
            <person name="Szczecinska M."/>
            <person name="Mazdziarz M."/>
        </authorList>
    </citation>
    <scope>NUCLEOTIDE SEQUENCE [LARGE SCALE GENOMIC DNA]</scope>
    <source>
        <strain evidence="1">Rf_01</strain>
        <tissue evidence="1">Aerial parts of the thallus</tissue>
    </source>
</reference>
<dbReference type="Proteomes" id="UP001605036">
    <property type="component" value="Unassembled WGS sequence"/>
</dbReference>
<organism evidence="1 2">
    <name type="scientific">Riccia fluitans</name>
    <dbReference type="NCBI Taxonomy" id="41844"/>
    <lineage>
        <taxon>Eukaryota</taxon>
        <taxon>Viridiplantae</taxon>
        <taxon>Streptophyta</taxon>
        <taxon>Embryophyta</taxon>
        <taxon>Marchantiophyta</taxon>
        <taxon>Marchantiopsida</taxon>
        <taxon>Marchantiidae</taxon>
        <taxon>Marchantiales</taxon>
        <taxon>Ricciaceae</taxon>
        <taxon>Riccia</taxon>
    </lineage>
</organism>
<dbReference type="AlphaFoldDB" id="A0ABD1YVI1"/>
<protein>
    <submittedName>
        <fullName evidence="1">Uncharacterized protein</fullName>
    </submittedName>
</protein>
<proteinExistence type="predicted"/>